<dbReference type="InterPro" id="IPR016181">
    <property type="entry name" value="Acyl_CoA_acyltransferase"/>
</dbReference>
<organism evidence="2 3">
    <name type="scientific">Duganella vulcania</name>
    <dbReference type="NCBI Taxonomy" id="2692166"/>
    <lineage>
        <taxon>Bacteria</taxon>
        <taxon>Pseudomonadati</taxon>
        <taxon>Pseudomonadota</taxon>
        <taxon>Betaproteobacteria</taxon>
        <taxon>Burkholderiales</taxon>
        <taxon>Oxalobacteraceae</taxon>
        <taxon>Telluria group</taxon>
        <taxon>Duganella</taxon>
    </lineage>
</organism>
<gene>
    <name evidence="2" type="ORF">GTP81_00295</name>
</gene>
<keyword evidence="3" id="KW-1185">Reference proteome</keyword>
<dbReference type="RefSeq" id="WP_161088056.1">
    <property type="nucleotide sequence ID" value="NZ_WWCV01000001.1"/>
</dbReference>
<dbReference type="Proteomes" id="UP000484875">
    <property type="component" value="Unassembled WGS sequence"/>
</dbReference>
<dbReference type="Pfam" id="PF13508">
    <property type="entry name" value="Acetyltransf_7"/>
    <property type="match status" value="1"/>
</dbReference>
<dbReference type="InterPro" id="IPR000182">
    <property type="entry name" value="GNAT_dom"/>
</dbReference>
<dbReference type="SUPFAM" id="SSF55729">
    <property type="entry name" value="Acyl-CoA N-acyltransferases (Nat)"/>
    <property type="match status" value="1"/>
</dbReference>
<evidence type="ECO:0000313" key="3">
    <source>
        <dbReference type="Proteomes" id="UP000484875"/>
    </source>
</evidence>
<protein>
    <submittedName>
        <fullName evidence="2">GNAT family N-acetyltransferase</fullName>
    </submittedName>
</protein>
<dbReference type="EMBL" id="WWCV01000001">
    <property type="protein sequence ID" value="MYN15183.1"/>
    <property type="molecule type" value="Genomic_DNA"/>
</dbReference>
<evidence type="ECO:0000313" key="2">
    <source>
        <dbReference type="EMBL" id="MYN15183.1"/>
    </source>
</evidence>
<name>A0A845HCN0_9BURK</name>
<dbReference type="AlphaFoldDB" id="A0A845HCN0"/>
<proteinExistence type="predicted"/>
<reference evidence="2 3" key="1">
    <citation type="submission" date="2019-12" db="EMBL/GenBank/DDBJ databases">
        <title>Novel species isolated from a subtropical stream in China.</title>
        <authorList>
            <person name="Lu H."/>
        </authorList>
    </citation>
    <scope>NUCLEOTIDE SEQUENCE [LARGE SCALE GENOMIC DNA]</scope>
    <source>
        <strain evidence="2 3">FT107W</strain>
    </source>
</reference>
<dbReference type="GO" id="GO:0016747">
    <property type="term" value="F:acyltransferase activity, transferring groups other than amino-acyl groups"/>
    <property type="evidence" value="ECO:0007669"/>
    <property type="project" value="InterPro"/>
</dbReference>
<dbReference type="CDD" id="cd04301">
    <property type="entry name" value="NAT_SF"/>
    <property type="match status" value="1"/>
</dbReference>
<dbReference type="Gene3D" id="3.40.630.30">
    <property type="match status" value="1"/>
</dbReference>
<feature type="domain" description="N-acetyltransferase" evidence="1">
    <location>
        <begin position="2"/>
        <end position="138"/>
    </location>
</feature>
<comment type="caution">
    <text evidence="2">The sequence shown here is derived from an EMBL/GenBank/DDBJ whole genome shotgun (WGS) entry which is preliminary data.</text>
</comment>
<accession>A0A845HCN0</accession>
<dbReference type="PROSITE" id="PS51186">
    <property type="entry name" value="GNAT"/>
    <property type="match status" value="1"/>
</dbReference>
<sequence length="138" mass="14926">MIEIFEATQSELGDVASLYAEAGYGAAIDPADIVIVAKDCGALAGAVRLCTEEGVTVLRGMQIRSAFQRQGIGARLLAACLPFLDRRQAFCLPYAHLVTFYAAAGFELAADADLPDFLKRRRDVYNAQGQNVVAMRRP</sequence>
<evidence type="ECO:0000259" key="1">
    <source>
        <dbReference type="PROSITE" id="PS51186"/>
    </source>
</evidence>
<keyword evidence="2" id="KW-0808">Transferase</keyword>